<dbReference type="SUPFAM" id="SSF56112">
    <property type="entry name" value="Protein kinase-like (PK-like)"/>
    <property type="match status" value="1"/>
</dbReference>
<keyword evidence="5" id="KW-0067">ATP-binding</keyword>
<proteinExistence type="predicted"/>
<dbReference type="EMBL" id="LSYV01000033">
    <property type="protein sequence ID" value="KXZ47796.1"/>
    <property type="molecule type" value="Genomic_DNA"/>
</dbReference>
<evidence type="ECO:0000256" key="5">
    <source>
        <dbReference type="ARBA" id="ARBA00022840"/>
    </source>
</evidence>
<accession>A0A150GD84</accession>
<dbReference type="InterPro" id="IPR030616">
    <property type="entry name" value="Aur-like"/>
</dbReference>
<organism evidence="8 9">
    <name type="scientific">Gonium pectorale</name>
    <name type="common">Green alga</name>
    <dbReference type="NCBI Taxonomy" id="33097"/>
    <lineage>
        <taxon>Eukaryota</taxon>
        <taxon>Viridiplantae</taxon>
        <taxon>Chlorophyta</taxon>
        <taxon>core chlorophytes</taxon>
        <taxon>Chlorophyceae</taxon>
        <taxon>CS clade</taxon>
        <taxon>Chlamydomonadales</taxon>
        <taxon>Volvocaceae</taxon>
        <taxon>Gonium</taxon>
    </lineage>
</organism>
<keyword evidence="1" id="KW-0723">Serine/threonine-protein kinase</keyword>
<dbReference type="InterPro" id="IPR011009">
    <property type="entry name" value="Kinase-like_dom_sf"/>
</dbReference>
<feature type="compositionally biased region" description="Low complexity" evidence="6">
    <location>
        <begin position="135"/>
        <end position="157"/>
    </location>
</feature>
<dbReference type="OrthoDB" id="25592at2759"/>
<evidence type="ECO:0000313" key="8">
    <source>
        <dbReference type="EMBL" id="KXZ47796.1"/>
    </source>
</evidence>
<dbReference type="Pfam" id="PF00069">
    <property type="entry name" value="Pkinase"/>
    <property type="match status" value="1"/>
</dbReference>
<keyword evidence="3" id="KW-0547">Nucleotide-binding</keyword>
<evidence type="ECO:0000256" key="6">
    <source>
        <dbReference type="SAM" id="MobiDB-lite"/>
    </source>
</evidence>
<protein>
    <recommendedName>
        <fullName evidence="7">Protein kinase domain-containing protein</fullName>
    </recommendedName>
</protein>
<sequence>MSSFGRRAPTATKAEPLLRHVTSRALLCNGGVARGITLREAVAHLQRSSTSPLDTPGPGAETIKSIVLPDIGESAPVPPLDAGSPSSSPPSRGCNALSSPLPHHLAPVSIANTHKPFARLSSGALGPAQTPRPSATTAPDRPKTTTAATTTDSDPATGSRIAGLVHSSGPLAPFVPRPVPQADGPLFVSDWLPAAMTRAAWRARDFNVSRKLYNGYASNVVKATCLRSHEDVVLKSYSLSSLTDFLRNQRSPEDNKTDESLAYGLPVDVFSLGALVYELLTGFPPYPGGPTALMAATGTPRPLPLPFPGSVSPAARDFVRSCLSFEPAERPTVAQLLRHPWMRGAPR</sequence>
<feature type="domain" description="Protein kinase" evidence="7">
    <location>
        <begin position="1"/>
        <end position="342"/>
    </location>
</feature>
<dbReference type="GO" id="GO:0005524">
    <property type="term" value="F:ATP binding"/>
    <property type="evidence" value="ECO:0007669"/>
    <property type="project" value="UniProtKB-KW"/>
</dbReference>
<dbReference type="SMART" id="SM00220">
    <property type="entry name" value="S_TKc"/>
    <property type="match status" value="1"/>
</dbReference>
<dbReference type="Gene3D" id="1.10.510.10">
    <property type="entry name" value="Transferase(Phosphotransferase) domain 1"/>
    <property type="match status" value="1"/>
</dbReference>
<evidence type="ECO:0000256" key="3">
    <source>
        <dbReference type="ARBA" id="ARBA00022741"/>
    </source>
</evidence>
<keyword evidence="4" id="KW-0418">Kinase</keyword>
<dbReference type="AlphaFoldDB" id="A0A150GD84"/>
<keyword evidence="9" id="KW-1185">Reference proteome</keyword>
<feature type="region of interest" description="Disordered" evidence="6">
    <location>
        <begin position="120"/>
        <end position="162"/>
    </location>
</feature>
<evidence type="ECO:0000256" key="2">
    <source>
        <dbReference type="ARBA" id="ARBA00022679"/>
    </source>
</evidence>
<name>A0A150GD84_GONPE</name>
<dbReference type="PANTHER" id="PTHR24350">
    <property type="entry name" value="SERINE/THREONINE-PROTEIN KINASE IAL-RELATED"/>
    <property type="match status" value="1"/>
</dbReference>
<evidence type="ECO:0000313" key="9">
    <source>
        <dbReference type="Proteomes" id="UP000075714"/>
    </source>
</evidence>
<evidence type="ECO:0000259" key="7">
    <source>
        <dbReference type="PROSITE" id="PS50011"/>
    </source>
</evidence>
<gene>
    <name evidence="8" type="ORF">GPECTOR_32g408</name>
</gene>
<comment type="caution">
    <text evidence="8">The sequence shown here is derived from an EMBL/GenBank/DDBJ whole genome shotgun (WGS) entry which is preliminary data.</text>
</comment>
<dbReference type="GO" id="GO:0004674">
    <property type="term" value="F:protein serine/threonine kinase activity"/>
    <property type="evidence" value="ECO:0007669"/>
    <property type="project" value="UniProtKB-KW"/>
</dbReference>
<evidence type="ECO:0000256" key="4">
    <source>
        <dbReference type="ARBA" id="ARBA00022777"/>
    </source>
</evidence>
<feature type="region of interest" description="Disordered" evidence="6">
    <location>
        <begin position="71"/>
        <end position="100"/>
    </location>
</feature>
<reference evidence="9" key="1">
    <citation type="journal article" date="2016" name="Nat. Commun.">
        <title>The Gonium pectorale genome demonstrates co-option of cell cycle regulation during the evolution of multicellularity.</title>
        <authorList>
            <person name="Hanschen E.R."/>
            <person name="Marriage T.N."/>
            <person name="Ferris P.J."/>
            <person name="Hamaji T."/>
            <person name="Toyoda A."/>
            <person name="Fujiyama A."/>
            <person name="Neme R."/>
            <person name="Noguchi H."/>
            <person name="Minakuchi Y."/>
            <person name="Suzuki M."/>
            <person name="Kawai-Toyooka H."/>
            <person name="Smith D.R."/>
            <person name="Sparks H."/>
            <person name="Anderson J."/>
            <person name="Bakaric R."/>
            <person name="Luria V."/>
            <person name="Karger A."/>
            <person name="Kirschner M.W."/>
            <person name="Durand P.M."/>
            <person name="Michod R.E."/>
            <person name="Nozaki H."/>
            <person name="Olson B.J."/>
        </authorList>
    </citation>
    <scope>NUCLEOTIDE SEQUENCE [LARGE SCALE GENOMIC DNA]</scope>
    <source>
        <strain evidence="9">NIES-2863</strain>
    </source>
</reference>
<keyword evidence="2" id="KW-0808">Transferase</keyword>
<dbReference type="InterPro" id="IPR000719">
    <property type="entry name" value="Prot_kinase_dom"/>
</dbReference>
<evidence type="ECO:0000256" key="1">
    <source>
        <dbReference type="ARBA" id="ARBA00022527"/>
    </source>
</evidence>
<dbReference type="Proteomes" id="UP000075714">
    <property type="component" value="Unassembled WGS sequence"/>
</dbReference>
<dbReference type="STRING" id="33097.A0A150GD84"/>
<dbReference type="PROSITE" id="PS50011">
    <property type="entry name" value="PROTEIN_KINASE_DOM"/>
    <property type="match status" value="1"/>
</dbReference>